<gene>
    <name evidence="1" type="ORF">GE061_013282</name>
</gene>
<keyword evidence="2" id="KW-1185">Reference proteome</keyword>
<sequence>MYYDGRGKKTHTDLHRGIVMLHIKSNTLAVEASFKVNRLAVGDITSLAIGKTRTTYKDLKCDGMAALYAKTRLSIEWIHLFCDFTEAQIKTEVEIDNVLRGKEVEQFMNKHFTRSLEEKFERDVTTGLERLVSPWLESRLDTIASQINITSATNQAYQLAAQQEALEANDVLDGILAFASSLIKENYNDSIRIPDIREGFEKNVLYVVKVGAQFLATEGKAYGVSSIERVGTARLNRNGTKVYFSSAFRFKELFVMYNRYRAEVIGIGPTGTISTSLAPVTARVMVHVDFQERKVYLDRLRIAELGKIEVRITGLGRVLNFVVSRIVTWVVAAFKNQILNLVEDRVRRYTRATLEKSSLDDILAGRALKR</sequence>
<evidence type="ECO:0000313" key="1">
    <source>
        <dbReference type="EMBL" id="KAF6210180.1"/>
    </source>
</evidence>
<name>A0A8S9XMD3_APOLU</name>
<dbReference type="Pfam" id="PF16984">
    <property type="entry name" value="Grp7_allergen"/>
    <property type="match status" value="1"/>
</dbReference>
<dbReference type="EMBL" id="WIXP02000005">
    <property type="protein sequence ID" value="KAF6210180.1"/>
    <property type="molecule type" value="Genomic_DNA"/>
</dbReference>
<dbReference type="AlphaFoldDB" id="A0A8S9XMD3"/>
<dbReference type="Gene3D" id="3.15.10.50">
    <property type="match status" value="1"/>
</dbReference>
<evidence type="ECO:0000313" key="2">
    <source>
        <dbReference type="Proteomes" id="UP000466442"/>
    </source>
</evidence>
<proteinExistence type="predicted"/>
<dbReference type="InterPro" id="IPR038602">
    <property type="entry name" value="Mite_allergen_7_sf"/>
</dbReference>
<comment type="caution">
    <text evidence="1">The sequence shown here is derived from an EMBL/GenBank/DDBJ whole genome shotgun (WGS) entry which is preliminary data.</text>
</comment>
<dbReference type="InterPro" id="IPR020234">
    <property type="entry name" value="Mite_allergen_group-7"/>
</dbReference>
<dbReference type="Proteomes" id="UP000466442">
    <property type="component" value="Linkage Group LG5"/>
</dbReference>
<reference evidence="1" key="1">
    <citation type="journal article" date="2021" name="Mol. Ecol. Resour.">
        <title>Apolygus lucorum genome provides insights into omnivorousness and mesophyll feeding.</title>
        <authorList>
            <person name="Liu Y."/>
            <person name="Liu H."/>
            <person name="Wang H."/>
            <person name="Huang T."/>
            <person name="Liu B."/>
            <person name="Yang B."/>
            <person name="Yin L."/>
            <person name="Li B."/>
            <person name="Zhang Y."/>
            <person name="Zhang S."/>
            <person name="Jiang F."/>
            <person name="Zhang X."/>
            <person name="Ren Y."/>
            <person name="Wang B."/>
            <person name="Wang S."/>
            <person name="Lu Y."/>
            <person name="Wu K."/>
            <person name="Fan W."/>
            <person name="Wang G."/>
        </authorList>
    </citation>
    <scope>NUCLEOTIDE SEQUENCE</scope>
    <source>
        <strain evidence="1">12Hb</strain>
    </source>
</reference>
<organism evidence="1 2">
    <name type="scientific">Apolygus lucorum</name>
    <name type="common">Small green plant bug</name>
    <name type="synonym">Lygocoris lucorum</name>
    <dbReference type="NCBI Taxonomy" id="248454"/>
    <lineage>
        <taxon>Eukaryota</taxon>
        <taxon>Metazoa</taxon>
        <taxon>Ecdysozoa</taxon>
        <taxon>Arthropoda</taxon>
        <taxon>Hexapoda</taxon>
        <taxon>Insecta</taxon>
        <taxon>Pterygota</taxon>
        <taxon>Neoptera</taxon>
        <taxon>Paraneoptera</taxon>
        <taxon>Hemiptera</taxon>
        <taxon>Heteroptera</taxon>
        <taxon>Panheteroptera</taxon>
        <taxon>Cimicomorpha</taxon>
        <taxon>Miridae</taxon>
        <taxon>Mirini</taxon>
        <taxon>Apolygus</taxon>
    </lineage>
</organism>
<dbReference type="OrthoDB" id="8187668at2759"/>
<protein>
    <submittedName>
        <fullName evidence="1">Uncharacterized protein</fullName>
    </submittedName>
</protein>
<accession>A0A8S9XMD3</accession>